<protein>
    <recommendedName>
        <fullName evidence="4">Hemophore-related protein</fullName>
    </recommendedName>
</protein>
<keyword evidence="1" id="KW-0732">Signal</keyword>
<proteinExistence type="predicted"/>
<evidence type="ECO:0000256" key="1">
    <source>
        <dbReference type="SAM" id="SignalP"/>
    </source>
</evidence>
<dbReference type="AlphaFoldDB" id="A0A6G9YGY8"/>
<evidence type="ECO:0000313" key="2">
    <source>
        <dbReference type="EMBL" id="QIS12327.1"/>
    </source>
</evidence>
<feature type="chain" id="PRO_5039210438" description="Hemophore-related protein" evidence="1">
    <location>
        <begin position="23"/>
        <end position="129"/>
    </location>
</feature>
<evidence type="ECO:0008006" key="4">
    <source>
        <dbReference type="Google" id="ProtNLM"/>
    </source>
</evidence>
<reference evidence="2 3" key="1">
    <citation type="journal article" date="2019" name="ACS Chem. Biol.">
        <title>Identification and Mobilization of a Cryptic Antibiotic Biosynthesis Gene Locus from a Human-Pathogenic Nocardia Isolate.</title>
        <authorList>
            <person name="Herisse M."/>
            <person name="Ishida K."/>
            <person name="Porter J.L."/>
            <person name="Howden B."/>
            <person name="Hertweck C."/>
            <person name="Stinear T.P."/>
            <person name="Pidot S.J."/>
        </authorList>
    </citation>
    <scope>NUCLEOTIDE SEQUENCE [LARGE SCALE GENOMIC DNA]</scope>
    <source>
        <strain evidence="2 3">AUSMDU00012717</strain>
    </source>
</reference>
<dbReference type="Proteomes" id="UP000503540">
    <property type="component" value="Chromosome"/>
</dbReference>
<dbReference type="RefSeq" id="WP_167475024.1">
    <property type="nucleotide sequence ID" value="NZ_CP046172.1"/>
</dbReference>
<evidence type="ECO:0000313" key="3">
    <source>
        <dbReference type="Proteomes" id="UP000503540"/>
    </source>
</evidence>
<dbReference type="KEGG" id="nah:F5544_22325"/>
<sequence>MRRTVIVAATLLALTGGFTAVAGPAGAVDDKATCAVVDASATDLSKRVDALDSKDYGSIAELKRIYADTAGQFRAAADNANPGTVKDALNAAVAQMDRAATAADADLGAVLKDPTFVAAMDAVDKACGL</sequence>
<gene>
    <name evidence="2" type="ORF">F5544_22325</name>
</gene>
<accession>A0A6G9YGY8</accession>
<dbReference type="EMBL" id="CP046172">
    <property type="protein sequence ID" value="QIS12327.1"/>
    <property type="molecule type" value="Genomic_DNA"/>
</dbReference>
<keyword evidence="3" id="KW-1185">Reference proteome</keyword>
<feature type="signal peptide" evidence="1">
    <location>
        <begin position="1"/>
        <end position="22"/>
    </location>
</feature>
<organism evidence="2 3">
    <name type="scientific">Nocardia arthritidis</name>
    <dbReference type="NCBI Taxonomy" id="228602"/>
    <lineage>
        <taxon>Bacteria</taxon>
        <taxon>Bacillati</taxon>
        <taxon>Actinomycetota</taxon>
        <taxon>Actinomycetes</taxon>
        <taxon>Mycobacteriales</taxon>
        <taxon>Nocardiaceae</taxon>
        <taxon>Nocardia</taxon>
    </lineage>
</organism>
<name>A0A6G9YGY8_9NOCA</name>